<comment type="caution">
    <text evidence="2">The sequence shown here is derived from an EMBL/GenBank/DDBJ whole genome shotgun (WGS) entry which is preliminary data.</text>
</comment>
<evidence type="ECO:0000313" key="3">
    <source>
        <dbReference type="Proteomes" id="UP000613740"/>
    </source>
</evidence>
<evidence type="ECO:0000313" key="2">
    <source>
        <dbReference type="EMBL" id="KAG2447640.1"/>
    </source>
</evidence>
<keyword evidence="3" id="KW-1185">Reference proteome</keyword>
<proteinExistence type="predicted"/>
<protein>
    <submittedName>
        <fullName evidence="2">Uncharacterized protein</fullName>
    </submittedName>
</protein>
<dbReference type="Proteomes" id="UP000613740">
    <property type="component" value="Unassembled WGS sequence"/>
</dbReference>
<feature type="compositionally biased region" description="Low complexity" evidence="1">
    <location>
        <begin position="7"/>
        <end position="26"/>
    </location>
</feature>
<sequence>MPPSPSGARGNDAAATTDAGLDASGCGKEGGGGGGAPARCGQRADEGREELMRQLAEAAVMKAGLQVWPVVDLPPVTGVYATVHSHAPPPVACCRATRRR</sequence>
<reference evidence="2" key="1">
    <citation type="journal article" date="2020" name="bioRxiv">
        <title>Comparative genomics of Chlamydomonas.</title>
        <authorList>
            <person name="Craig R.J."/>
            <person name="Hasan A.R."/>
            <person name="Ness R.W."/>
            <person name="Keightley P.D."/>
        </authorList>
    </citation>
    <scope>NUCLEOTIDE SEQUENCE</scope>
    <source>
        <strain evidence="2">CCAP 11/173</strain>
    </source>
</reference>
<dbReference type="AlphaFoldDB" id="A0A835WHN4"/>
<dbReference type="EMBL" id="JAEHOD010000021">
    <property type="protein sequence ID" value="KAG2447640.1"/>
    <property type="molecule type" value="Genomic_DNA"/>
</dbReference>
<organism evidence="2 3">
    <name type="scientific">Chlamydomonas schloesseri</name>
    <dbReference type="NCBI Taxonomy" id="2026947"/>
    <lineage>
        <taxon>Eukaryota</taxon>
        <taxon>Viridiplantae</taxon>
        <taxon>Chlorophyta</taxon>
        <taxon>core chlorophytes</taxon>
        <taxon>Chlorophyceae</taxon>
        <taxon>CS clade</taxon>
        <taxon>Chlamydomonadales</taxon>
        <taxon>Chlamydomonadaceae</taxon>
        <taxon>Chlamydomonas</taxon>
    </lineage>
</organism>
<feature type="compositionally biased region" description="Gly residues" evidence="1">
    <location>
        <begin position="27"/>
        <end position="36"/>
    </location>
</feature>
<evidence type="ECO:0000256" key="1">
    <source>
        <dbReference type="SAM" id="MobiDB-lite"/>
    </source>
</evidence>
<gene>
    <name evidence="2" type="ORF">HYH02_007558</name>
</gene>
<accession>A0A835WHN4</accession>
<feature type="region of interest" description="Disordered" evidence="1">
    <location>
        <begin position="1"/>
        <end position="46"/>
    </location>
</feature>
<name>A0A835WHN4_9CHLO</name>